<dbReference type="PANTHER" id="PTHR41775">
    <property type="entry name" value="SECRETED PROTEIN-RELATED"/>
    <property type="match status" value="1"/>
</dbReference>
<evidence type="ECO:0000313" key="2">
    <source>
        <dbReference type="Proteomes" id="UP000610124"/>
    </source>
</evidence>
<dbReference type="PANTHER" id="PTHR41775:SF1">
    <property type="entry name" value="PEPTIDASE M6-LIKE DOMAIN-CONTAINING PROTEIN"/>
    <property type="match status" value="1"/>
</dbReference>
<organism evidence="1 2">
    <name type="scientific">Kitasatospora aureofaciens</name>
    <name type="common">Streptomyces aureofaciens</name>
    <dbReference type="NCBI Taxonomy" id="1894"/>
    <lineage>
        <taxon>Bacteria</taxon>
        <taxon>Bacillati</taxon>
        <taxon>Actinomycetota</taxon>
        <taxon>Actinomycetes</taxon>
        <taxon>Kitasatosporales</taxon>
        <taxon>Streptomycetaceae</taxon>
        <taxon>Kitasatospora</taxon>
    </lineage>
</organism>
<dbReference type="Proteomes" id="UP000610124">
    <property type="component" value="Unassembled WGS sequence"/>
</dbReference>
<dbReference type="AlphaFoldDB" id="A0A8H9LN16"/>
<comment type="caution">
    <text evidence="1">The sequence shown here is derived from an EMBL/GenBank/DDBJ whole genome shotgun (WGS) entry which is preliminary data.</text>
</comment>
<evidence type="ECO:0008006" key="3">
    <source>
        <dbReference type="Google" id="ProtNLM"/>
    </source>
</evidence>
<accession>A0A8H9LN16</accession>
<reference evidence="1" key="2">
    <citation type="submission" date="2020-09" db="EMBL/GenBank/DDBJ databases">
        <authorList>
            <person name="Sun Q."/>
            <person name="Ohkuma M."/>
        </authorList>
    </citation>
    <scope>NUCLEOTIDE SEQUENCE</scope>
    <source>
        <strain evidence="1">JCM 4434</strain>
    </source>
</reference>
<dbReference type="SUPFAM" id="SSF55486">
    <property type="entry name" value="Metalloproteases ('zincins'), catalytic domain"/>
    <property type="match status" value="1"/>
</dbReference>
<dbReference type="OrthoDB" id="8780795at2"/>
<gene>
    <name evidence="1" type="ORF">GCM10010502_41470</name>
</gene>
<name>A0A8H9LN16_KITAU</name>
<sequence length="206" mass="22483">MTIHWAVTFGQDMWTWGYKVADHETGHTFGLPDLYAFNGDLDQYVGGWDLMGRISGPAPSYFGWEAWKFGWITDSQVSCLDTANTYATTLTGLEYGGNGHRLAVIRTGATTAYVAESRKVAYNDSNACATGVLIYEVDTSTTTGNGPIQVVTNPNAAAPTGNCTALDMQTWQPGQWFQDDTARIRIHVNASDASTDTVWTYKVVTA</sequence>
<proteinExistence type="predicted"/>
<reference evidence="1" key="1">
    <citation type="journal article" date="2014" name="Int. J. Syst. Evol. Microbiol.">
        <title>Complete genome sequence of Corynebacterium casei LMG S-19264T (=DSM 44701T), isolated from a smear-ripened cheese.</title>
        <authorList>
            <consortium name="US DOE Joint Genome Institute (JGI-PGF)"/>
            <person name="Walter F."/>
            <person name="Albersmeier A."/>
            <person name="Kalinowski J."/>
            <person name="Ruckert C."/>
        </authorList>
    </citation>
    <scope>NUCLEOTIDE SEQUENCE</scope>
    <source>
        <strain evidence="1">JCM 4434</strain>
    </source>
</reference>
<dbReference type="EMBL" id="BMUB01000009">
    <property type="protein sequence ID" value="GGU84994.1"/>
    <property type="molecule type" value="Genomic_DNA"/>
</dbReference>
<protein>
    <recommendedName>
        <fullName evidence="3">Peptidase M6-like domain-containing protein</fullName>
    </recommendedName>
</protein>
<evidence type="ECO:0000313" key="1">
    <source>
        <dbReference type="EMBL" id="GGU84994.1"/>
    </source>
</evidence>